<dbReference type="EnsemblMetazoa" id="CJA42464.1">
    <property type="protein sequence ID" value="CJA42464.1"/>
    <property type="gene ID" value="WBGene00218312"/>
</dbReference>
<proteinExistence type="predicted"/>
<dbReference type="Proteomes" id="UP000005237">
    <property type="component" value="Unassembled WGS sequence"/>
</dbReference>
<evidence type="ECO:0000256" key="1">
    <source>
        <dbReference type="SAM" id="MobiDB-lite"/>
    </source>
</evidence>
<sequence>MSGVYPALAKVKRGNKVMVIPRNQLNEEQLRKMDASFDGVLREEEEDLERVPKSEVFEHESGSRDEFLERVPKLEICEPDLNSMDEALGRVPKSEVFEDEPNFRNVALEHVPKLEICDPEPEPDPNSRDEFLDRVPKSEVFEHEPSSLDAVIDHVANSRYDIRQHVPSFQLEVRQKRPSFRDKGLEQVPKSEGREPVTKSEVCEPGPSSRYEVREHVAKPQREFCEYLPTTRNEVRGHLPRYVIRHYAPRYVHSPQVAKHPLPEQVPKYEIPQQVPNSHVQVASFLDASVQVSPIVINASNQHSTVNQKEEKQKAIGQNMRDWKPLDMKGEYQRREKTPTDLVRILTTQLEDLKMHLGEHVRDTIFDNVDALAASLFGISESMVQQMKNEEETKEETN</sequence>
<keyword evidence="3" id="KW-1185">Reference proteome</keyword>
<evidence type="ECO:0000313" key="2">
    <source>
        <dbReference type="EnsemblMetazoa" id="CJA42464.1"/>
    </source>
</evidence>
<protein>
    <submittedName>
        <fullName evidence="2">Uncharacterized protein</fullName>
    </submittedName>
</protein>
<dbReference type="AlphaFoldDB" id="A0A8R1IV95"/>
<reference evidence="3" key="1">
    <citation type="submission" date="2010-08" db="EMBL/GenBank/DDBJ databases">
        <authorList>
            <consortium name="Caenorhabditis japonica Sequencing Consortium"/>
            <person name="Wilson R.K."/>
        </authorList>
    </citation>
    <scope>NUCLEOTIDE SEQUENCE [LARGE SCALE GENOMIC DNA]</scope>
    <source>
        <strain evidence="3">DF5081</strain>
    </source>
</reference>
<feature type="compositionally biased region" description="Basic and acidic residues" evidence="1">
    <location>
        <begin position="175"/>
        <end position="202"/>
    </location>
</feature>
<organism evidence="2 3">
    <name type="scientific">Caenorhabditis japonica</name>
    <dbReference type="NCBI Taxonomy" id="281687"/>
    <lineage>
        <taxon>Eukaryota</taxon>
        <taxon>Metazoa</taxon>
        <taxon>Ecdysozoa</taxon>
        <taxon>Nematoda</taxon>
        <taxon>Chromadorea</taxon>
        <taxon>Rhabditida</taxon>
        <taxon>Rhabditina</taxon>
        <taxon>Rhabditomorpha</taxon>
        <taxon>Rhabditoidea</taxon>
        <taxon>Rhabditidae</taxon>
        <taxon>Peloderinae</taxon>
        <taxon>Caenorhabditis</taxon>
    </lineage>
</organism>
<name>A0A8R1IV95_CAEJA</name>
<evidence type="ECO:0000313" key="3">
    <source>
        <dbReference type="Proteomes" id="UP000005237"/>
    </source>
</evidence>
<feature type="region of interest" description="Disordered" evidence="1">
    <location>
        <begin position="175"/>
        <end position="208"/>
    </location>
</feature>
<accession>A0A8R1IV95</accession>
<reference evidence="2" key="2">
    <citation type="submission" date="2022-06" db="UniProtKB">
        <authorList>
            <consortium name="EnsemblMetazoa"/>
        </authorList>
    </citation>
    <scope>IDENTIFICATION</scope>
    <source>
        <strain evidence="2">DF5081</strain>
    </source>
</reference>